<protein>
    <recommendedName>
        <fullName evidence="4">RRM domain-containing protein</fullName>
    </recommendedName>
</protein>
<dbReference type="CDD" id="cd12254">
    <property type="entry name" value="RRM_hnRNPH_ESRPs_RBM12_like"/>
    <property type="match status" value="1"/>
</dbReference>
<feature type="compositionally biased region" description="Low complexity" evidence="1">
    <location>
        <begin position="230"/>
        <end position="246"/>
    </location>
</feature>
<sequence length="785" mass="85001">MAQGDSAAQRSGPPASNPPFNAPSFCPQPRRPQCSNGGHQPEAASHVVSNANSWVPSAQQALHNALQASGYAGAQPGMNMVTALPAQYAGSSGPPTAPPNSPSDGIGGHIQGNGMNMAAETVNGTIDGVVNNAALSTSGHISHIMASGATPSSNNSPEHIIVNGSANAATTNQASRGNHLANSNPGDPGGSGIGNRLPHGTQLFATQHTHSGNSGSGGQTSFMSPPHGRSSASQPSSQHSARSRPSTGGQQFYTPIGVSQTNAYNPSLPQSVSYNSGLSLASPSHTPHHYNGHRMSASQSTPNSGPNQHLTEPRNYAPRSSAHGVNSLPPPRFDLGLQAIPMTHESAAQDPFGSPERAEPTALIPFPNLPPPAAQQAMLAAPMARHFTSNMSPELSKLVDTPSGLPTLETAMKPEFFPFTSGPGSAKASVAGAVRLKNIPFSTKRAEIVAFIGRNSRMLPDVEEPIHIIMDRATSKTMDAFVEFVTMEDAMRCAEKHHQHAQAGRVSRLGERSIEVELSSQSALMQDLFPLAHGVFWDGATPKVLPNNHQEPWENFKGFISPEEMVMLVKHVEVPHRSPFSKECPQRPYECLISTLRKFPWYAADHITISQRGAVYKATIKLLRLLSRSVSQQDDPVNLTSQLFQRVVQTAMQCHGFTALQKDNIAFMVQMIPMEQQRRHHQPANANCWVHQYAITRKPDAPLDLAEWYIRLIREQSTRDVLIRPIHERTVIQETLKETDEYWGYFFNEVNYIQGPQFDQMTLGQCAYLELSAIERILGRALSYN</sequence>
<feature type="region of interest" description="Disordered" evidence="1">
    <location>
        <begin position="1"/>
        <end position="48"/>
    </location>
</feature>
<dbReference type="GO" id="GO:0003676">
    <property type="term" value="F:nucleic acid binding"/>
    <property type="evidence" value="ECO:0007669"/>
    <property type="project" value="InterPro"/>
</dbReference>
<feature type="compositionally biased region" description="Polar residues" evidence="1">
    <location>
        <begin position="175"/>
        <end position="185"/>
    </location>
</feature>
<feature type="region of interest" description="Disordered" evidence="1">
    <location>
        <begin position="275"/>
        <end position="326"/>
    </location>
</feature>
<accession>A0A3L6NE98</accession>
<evidence type="ECO:0008006" key="4">
    <source>
        <dbReference type="Google" id="ProtNLM"/>
    </source>
</evidence>
<feature type="compositionally biased region" description="Polar residues" evidence="1">
    <location>
        <begin position="203"/>
        <end position="223"/>
    </location>
</feature>
<comment type="caution">
    <text evidence="2">The sequence shown here is derived from an EMBL/GenBank/DDBJ whole genome shotgun (WGS) entry which is preliminary data.</text>
</comment>
<organism evidence="2 3">
    <name type="scientific">Fusarium oxysporum f. sp. cepae</name>
    <dbReference type="NCBI Taxonomy" id="396571"/>
    <lineage>
        <taxon>Eukaryota</taxon>
        <taxon>Fungi</taxon>
        <taxon>Dikarya</taxon>
        <taxon>Ascomycota</taxon>
        <taxon>Pezizomycotina</taxon>
        <taxon>Sordariomycetes</taxon>
        <taxon>Hypocreomycetidae</taxon>
        <taxon>Hypocreales</taxon>
        <taxon>Nectriaceae</taxon>
        <taxon>Fusarium</taxon>
        <taxon>Fusarium oxysporum species complex</taxon>
    </lineage>
</organism>
<gene>
    <name evidence="2" type="ORF">BFJ65_g9364</name>
</gene>
<name>A0A3L6NE98_FUSOX</name>
<evidence type="ECO:0000313" key="3">
    <source>
        <dbReference type="Proteomes" id="UP000270866"/>
    </source>
</evidence>
<evidence type="ECO:0000313" key="2">
    <source>
        <dbReference type="EMBL" id="RKK15787.1"/>
    </source>
</evidence>
<feature type="compositionally biased region" description="Polar residues" evidence="1">
    <location>
        <begin position="247"/>
        <end position="261"/>
    </location>
</feature>
<feature type="region of interest" description="Disordered" evidence="1">
    <location>
        <begin position="175"/>
        <end position="261"/>
    </location>
</feature>
<feature type="region of interest" description="Disordered" evidence="1">
    <location>
        <begin position="89"/>
        <end position="114"/>
    </location>
</feature>
<dbReference type="AlphaFoldDB" id="A0A3L6NE98"/>
<dbReference type="InterPro" id="IPR035979">
    <property type="entry name" value="RBD_domain_sf"/>
</dbReference>
<dbReference type="InterPro" id="IPR012677">
    <property type="entry name" value="Nucleotide-bd_a/b_plait_sf"/>
</dbReference>
<evidence type="ECO:0000256" key="1">
    <source>
        <dbReference type="SAM" id="MobiDB-lite"/>
    </source>
</evidence>
<feature type="compositionally biased region" description="Polar residues" evidence="1">
    <location>
        <begin position="275"/>
        <end position="285"/>
    </location>
</feature>
<feature type="compositionally biased region" description="Polar residues" evidence="1">
    <location>
        <begin position="296"/>
        <end position="310"/>
    </location>
</feature>
<proteinExistence type="predicted"/>
<reference evidence="2 3" key="1">
    <citation type="journal article" date="2018" name="Sci. Rep.">
        <title>Characterisation of pathogen-specific regions and novel effector candidates in Fusarium oxysporum f. sp. cepae.</title>
        <authorList>
            <person name="Armitage A.D."/>
            <person name="Taylor A."/>
            <person name="Sobczyk M.K."/>
            <person name="Baxter L."/>
            <person name="Greenfield B.P."/>
            <person name="Bates H.J."/>
            <person name="Wilson F."/>
            <person name="Jackson A.C."/>
            <person name="Ott S."/>
            <person name="Harrison R.J."/>
            <person name="Clarkson J.P."/>
        </authorList>
    </citation>
    <scope>NUCLEOTIDE SEQUENCE [LARGE SCALE GENOMIC DNA]</scope>
    <source>
        <strain evidence="2 3">FoC_Fus2</strain>
    </source>
</reference>
<dbReference type="EMBL" id="MRCU01000006">
    <property type="protein sequence ID" value="RKK15787.1"/>
    <property type="molecule type" value="Genomic_DNA"/>
</dbReference>
<dbReference type="Proteomes" id="UP000270866">
    <property type="component" value="Chromosome 8"/>
</dbReference>
<dbReference type="SUPFAM" id="SSF54928">
    <property type="entry name" value="RNA-binding domain, RBD"/>
    <property type="match status" value="1"/>
</dbReference>
<dbReference type="Gene3D" id="3.30.70.330">
    <property type="match status" value="1"/>
</dbReference>